<dbReference type="PANTHER" id="PTHR36307">
    <property type="entry name" value="FLAGELLA BASAL BODY P-RING FORMATION PROTEIN FLGA"/>
    <property type="match status" value="1"/>
</dbReference>
<dbReference type="EMBL" id="RBZV01000013">
    <property type="protein sequence ID" value="RKP44397.1"/>
    <property type="molecule type" value="Genomic_DNA"/>
</dbReference>
<feature type="transmembrane region" description="Helical" evidence="5">
    <location>
        <begin position="46"/>
        <end position="64"/>
    </location>
</feature>
<keyword evidence="7" id="KW-0282">Flagellum</keyword>
<dbReference type="Pfam" id="PF13144">
    <property type="entry name" value="ChapFlgA"/>
    <property type="match status" value="1"/>
</dbReference>
<keyword evidence="2" id="KW-0732">Signal</keyword>
<dbReference type="InterPro" id="IPR017585">
    <property type="entry name" value="SAF_FlgA"/>
</dbReference>
<dbReference type="CDD" id="cd11614">
    <property type="entry name" value="SAF_CpaB_FlgA_like"/>
    <property type="match status" value="1"/>
</dbReference>
<evidence type="ECO:0000256" key="4">
    <source>
        <dbReference type="SAM" id="MobiDB-lite"/>
    </source>
</evidence>
<keyword evidence="5" id="KW-0812">Transmembrane</keyword>
<keyword evidence="5" id="KW-0472">Membrane</keyword>
<keyword evidence="7" id="KW-0966">Cell projection</keyword>
<dbReference type="GO" id="GO:0042597">
    <property type="term" value="C:periplasmic space"/>
    <property type="evidence" value="ECO:0007669"/>
    <property type="project" value="UniProtKB-SubCell"/>
</dbReference>
<evidence type="ECO:0000256" key="5">
    <source>
        <dbReference type="SAM" id="Phobius"/>
    </source>
</evidence>
<dbReference type="OrthoDB" id="8561436at2"/>
<name>A0A494X103_9BURK</name>
<dbReference type="Gene3D" id="2.30.30.760">
    <property type="match status" value="1"/>
</dbReference>
<dbReference type="InterPro" id="IPR039246">
    <property type="entry name" value="Flagellar_FlgA"/>
</dbReference>
<proteinExistence type="predicted"/>
<dbReference type="PANTHER" id="PTHR36307:SF1">
    <property type="entry name" value="FLAGELLA BASAL BODY P-RING FORMATION PROTEIN FLGA"/>
    <property type="match status" value="1"/>
</dbReference>
<organism evidence="7 8">
    <name type="scientific">Trinickia fusca</name>
    <dbReference type="NCBI Taxonomy" id="2419777"/>
    <lineage>
        <taxon>Bacteria</taxon>
        <taxon>Pseudomonadati</taxon>
        <taxon>Pseudomonadota</taxon>
        <taxon>Betaproteobacteria</taxon>
        <taxon>Burkholderiales</taxon>
        <taxon>Burkholderiaceae</taxon>
        <taxon>Trinickia</taxon>
    </lineage>
</organism>
<keyword evidence="7" id="KW-0969">Cilium</keyword>
<dbReference type="Proteomes" id="UP000280434">
    <property type="component" value="Unassembled WGS sequence"/>
</dbReference>
<dbReference type="Gene3D" id="3.90.1210.10">
    <property type="entry name" value="Antifreeze-like/N-acetylneuraminic acid synthase C-terminal domain"/>
    <property type="match status" value="1"/>
</dbReference>
<dbReference type="InterPro" id="IPR041231">
    <property type="entry name" value="FlgA_N"/>
</dbReference>
<accession>A0A494X103</accession>
<evidence type="ECO:0000256" key="1">
    <source>
        <dbReference type="ARBA" id="ARBA00004418"/>
    </source>
</evidence>
<dbReference type="Pfam" id="PF17656">
    <property type="entry name" value="ChapFlgA_N"/>
    <property type="match status" value="1"/>
</dbReference>
<keyword evidence="5" id="KW-1133">Transmembrane helix</keyword>
<comment type="subcellular location">
    <subcellularLocation>
        <location evidence="1">Periplasm</location>
    </subcellularLocation>
</comment>
<reference evidence="7 8" key="1">
    <citation type="submission" date="2018-10" db="EMBL/GenBank/DDBJ databases">
        <title>Paraburkholderia sp. 7MK8-2, isolated from soil.</title>
        <authorList>
            <person name="Gao Z.-H."/>
            <person name="Qiu L.-H."/>
        </authorList>
    </citation>
    <scope>NUCLEOTIDE SEQUENCE [LARGE SCALE GENOMIC DNA]</scope>
    <source>
        <strain evidence="7 8">7MK8-2</strain>
    </source>
</reference>
<sequence>MRWRNAVCPAVPSLEKPMSVSAAPVSARRAAERVGGPRRARGPRGARVAGTVLAVALLAFGLAAPRAQAQASAGQIYIPGPGERAAPNAANSAPSAGVAAASAESANGMITIPGPGEARAAQGNNGAMPVVVTQPPRPARAAQPISVEPPAGVSFAPQATRSAPAPARPAAAQPVQSAQPAQPVQPAQAAQPVPAGQQDGESIRRAALAFLQQQTVGLPGKISVTVAPAFPRGLAACSTLSPFMPPNARLRGRTTVGVRCAGEHPWTIYLQARVALVATYYLAARQIEPGILLTAEDLTPREGDLANLPQAVITDPSQAVGAVALARIGSGMLLRQDMLKSATSVTIGQTVRVVAVGQGFTISSEGSVMNNASPGQQVRVKTSGGQIISGTVKDGSTVEIQM</sequence>
<dbReference type="NCBIfam" id="TIGR03170">
    <property type="entry name" value="flgA_cterm"/>
    <property type="match status" value="1"/>
</dbReference>
<feature type="region of interest" description="Disordered" evidence="4">
    <location>
        <begin position="110"/>
        <end position="199"/>
    </location>
</feature>
<dbReference type="AlphaFoldDB" id="A0A494X103"/>
<evidence type="ECO:0000256" key="2">
    <source>
        <dbReference type="ARBA" id="ARBA00022729"/>
    </source>
</evidence>
<gene>
    <name evidence="7" type="primary">flgA</name>
    <name evidence="7" type="ORF">D7S89_23025</name>
</gene>
<comment type="caution">
    <text evidence="7">The sequence shown here is derived from an EMBL/GenBank/DDBJ whole genome shotgun (WGS) entry which is preliminary data.</text>
</comment>
<feature type="compositionally biased region" description="Low complexity" evidence="4">
    <location>
        <begin position="129"/>
        <end position="144"/>
    </location>
</feature>
<evidence type="ECO:0000313" key="7">
    <source>
        <dbReference type="EMBL" id="RKP44397.1"/>
    </source>
</evidence>
<evidence type="ECO:0000313" key="8">
    <source>
        <dbReference type="Proteomes" id="UP000280434"/>
    </source>
</evidence>
<dbReference type="InterPro" id="IPR013974">
    <property type="entry name" value="SAF"/>
</dbReference>
<evidence type="ECO:0000259" key="6">
    <source>
        <dbReference type="SMART" id="SM00858"/>
    </source>
</evidence>
<keyword evidence="8" id="KW-1185">Reference proteome</keyword>
<dbReference type="SMART" id="SM00858">
    <property type="entry name" value="SAF"/>
    <property type="match status" value="1"/>
</dbReference>
<protein>
    <submittedName>
        <fullName evidence="7">Flagellar basal body P-ring formation protein FlgA</fullName>
    </submittedName>
</protein>
<keyword evidence="3" id="KW-0574">Periplasm</keyword>
<dbReference type="GO" id="GO:0044780">
    <property type="term" value="P:bacterial-type flagellum assembly"/>
    <property type="evidence" value="ECO:0007669"/>
    <property type="project" value="InterPro"/>
</dbReference>
<feature type="domain" description="SAF" evidence="6">
    <location>
        <begin position="278"/>
        <end position="340"/>
    </location>
</feature>
<feature type="compositionally biased region" description="Low complexity" evidence="4">
    <location>
        <begin position="156"/>
        <end position="198"/>
    </location>
</feature>
<evidence type="ECO:0000256" key="3">
    <source>
        <dbReference type="ARBA" id="ARBA00022764"/>
    </source>
</evidence>